<dbReference type="HOGENOM" id="CLU_1813714_0_0_11"/>
<gene>
    <name evidence="2" type="ORF">J113_24045</name>
</gene>
<dbReference type="BioCyc" id="MTUB1310114:G13A2-3482-MONOMER"/>
<feature type="region of interest" description="Disordered" evidence="1">
    <location>
        <begin position="1"/>
        <end position="48"/>
    </location>
</feature>
<accession>R4MB57</accession>
<feature type="compositionally biased region" description="Basic and acidic residues" evidence="1">
    <location>
        <begin position="9"/>
        <end position="18"/>
    </location>
</feature>
<dbReference type="KEGG" id="mtuc:J113_24045"/>
<evidence type="ECO:0000313" key="3">
    <source>
        <dbReference type="Proteomes" id="UP000013548"/>
    </source>
</evidence>
<dbReference type="EMBL" id="CP005386">
    <property type="protein sequence ID" value="AGL28899.1"/>
    <property type="molecule type" value="Genomic_DNA"/>
</dbReference>
<dbReference type="Proteomes" id="UP000013548">
    <property type="component" value="Chromosome"/>
</dbReference>
<dbReference type="AlphaFoldDB" id="R4MB57"/>
<evidence type="ECO:0000256" key="1">
    <source>
        <dbReference type="SAM" id="MobiDB-lite"/>
    </source>
</evidence>
<reference evidence="2 3" key="1">
    <citation type="journal article" date="2013" name="Genome Announc.">
        <title>Whole-Genome Sequences of Four Clinical Isolates of Mycobacterium tuberculosis from Tamil Nadu, South India.</title>
        <authorList>
            <person name="Narayanan S."/>
            <person name="Deshpande U."/>
        </authorList>
    </citation>
    <scope>NUCLEOTIDE SEQUENCE [LARGE SCALE GENOMIC DNA]</scope>
    <source>
        <strain evidence="2 3">CAS/NITR204</strain>
    </source>
</reference>
<feature type="region of interest" description="Disordered" evidence="1">
    <location>
        <begin position="63"/>
        <end position="142"/>
    </location>
</feature>
<organism evidence="2 3">
    <name type="scientific">Mycobacterium tuberculosis CAS/NITR204</name>
    <dbReference type="NCBI Taxonomy" id="1310114"/>
    <lineage>
        <taxon>Bacteria</taxon>
        <taxon>Bacillati</taxon>
        <taxon>Actinomycetota</taxon>
        <taxon>Actinomycetes</taxon>
        <taxon>Mycobacteriales</taxon>
        <taxon>Mycobacteriaceae</taxon>
        <taxon>Mycobacterium</taxon>
        <taxon>Mycobacterium tuberculosis complex</taxon>
    </lineage>
</organism>
<protein>
    <submittedName>
        <fullName evidence="2">Uncharacterized protein</fullName>
    </submittedName>
</protein>
<name>R4MB57_MYCTX</name>
<sequence>MSTATTGRRRPEPREHLRGLVQRIEMPTTPSMTRSVAAETLSTRRPPDLVNAASALRCVRSGLSSTASAAAPRRRRNVAAHSASPPLSLDATAHTRAATPPVRAVNSRPISVASPKAARRISAPSGRLANRGASAARMVSTE</sequence>
<proteinExistence type="predicted"/>
<evidence type="ECO:0000313" key="2">
    <source>
        <dbReference type="EMBL" id="AGL28899.1"/>
    </source>
</evidence>